<dbReference type="AlphaFoldDB" id="A0A3M6CG82"/>
<accession>A0A3M6CG82</accession>
<dbReference type="EMBL" id="RBUT01000185">
    <property type="protein sequence ID" value="RMV42759.1"/>
    <property type="molecule type" value="Genomic_DNA"/>
</dbReference>
<evidence type="ECO:0000313" key="1">
    <source>
        <dbReference type="EMBL" id="RMV42759.1"/>
    </source>
</evidence>
<dbReference type="Proteomes" id="UP000279173">
    <property type="component" value="Unassembled WGS sequence"/>
</dbReference>
<name>A0A3M6CG82_9PSED</name>
<organism evidence="1 2">
    <name type="scientific">Pseudomonas syringae pv. helianthi</name>
    <dbReference type="NCBI Taxonomy" id="251654"/>
    <lineage>
        <taxon>Bacteria</taxon>
        <taxon>Pseudomonadati</taxon>
        <taxon>Pseudomonadota</taxon>
        <taxon>Gammaproteobacteria</taxon>
        <taxon>Pseudomonadales</taxon>
        <taxon>Pseudomonadaceae</taxon>
        <taxon>Pseudomonas</taxon>
    </lineage>
</organism>
<gene>
    <name evidence="1" type="ORF">ALP10_200248</name>
</gene>
<proteinExistence type="predicted"/>
<reference evidence="1 2" key="1">
    <citation type="submission" date="2018-08" db="EMBL/GenBank/DDBJ databases">
        <title>Recombination of ecologically and evolutionarily significant loci maintains genetic cohesion in the Pseudomonas syringae species complex.</title>
        <authorList>
            <person name="Dillon M."/>
            <person name="Thakur S."/>
            <person name="Almeida R.N.D."/>
            <person name="Weir B.S."/>
            <person name="Guttman D.S."/>
        </authorList>
    </citation>
    <scope>NUCLEOTIDE SEQUENCE [LARGE SCALE GENOMIC DNA]</scope>
    <source>
        <strain evidence="1 2">ICMP 3263</strain>
    </source>
</reference>
<sequence length="66" mass="7599">MARSKEKGDCEKVIISCPKVEDRETRLRTLSRVHVGIISTRRLKEECHLLLLSYNSLGNRYKPIGT</sequence>
<evidence type="ECO:0000313" key="2">
    <source>
        <dbReference type="Proteomes" id="UP000279173"/>
    </source>
</evidence>
<protein>
    <submittedName>
        <fullName evidence="1">Uncharacterized protein</fullName>
    </submittedName>
</protein>
<comment type="caution">
    <text evidence="1">The sequence shown here is derived from an EMBL/GenBank/DDBJ whole genome shotgun (WGS) entry which is preliminary data.</text>
</comment>